<feature type="region of interest" description="Disordered" evidence="1">
    <location>
        <begin position="1"/>
        <end position="20"/>
    </location>
</feature>
<organism evidence="2 3">
    <name type="scientific">Elasticomyces elasticus</name>
    <dbReference type="NCBI Taxonomy" id="574655"/>
    <lineage>
        <taxon>Eukaryota</taxon>
        <taxon>Fungi</taxon>
        <taxon>Dikarya</taxon>
        <taxon>Ascomycota</taxon>
        <taxon>Pezizomycotina</taxon>
        <taxon>Dothideomycetes</taxon>
        <taxon>Dothideomycetidae</taxon>
        <taxon>Mycosphaerellales</taxon>
        <taxon>Teratosphaeriaceae</taxon>
        <taxon>Elasticomyces</taxon>
    </lineage>
</organism>
<evidence type="ECO:0000313" key="2">
    <source>
        <dbReference type="EMBL" id="KAK5693995.1"/>
    </source>
</evidence>
<gene>
    <name evidence="2" type="ORF">LTR97_009613</name>
</gene>
<dbReference type="EMBL" id="JAVRQU010000016">
    <property type="protein sequence ID" value="KAK5693995.1"/>
    <property type="molecule type" value="Genomic_DNA"/>
</dbReference>
<dbReference type="AlphaFoldDB" id="A0AAN7VZC8"/>
<reference evidence="2" key="1">
    <citation type="submission" date="2023-08" db="EMBL/GenBank/DDBJ databases">
        <title>Black Yeasts Isolated from many extreme environments.</title>
        <authorList>
            <person name="Coleine C."/>
            <person name="Stajich J.E."/>
            <person name="Selbmann L."/>
        </authorList>
    </citation>
    <scope>NUCLEOTIDE SEQUENCE</scope>
    <source>
        <strain evidence="2">CCFEE 5810</strain>
    </source>
</reference>
<evidence type="ECO:0000313" key="3">
    <source>
        <dbReference type="Proteomes" id="UP001310594"/>
    </source>
</evidence>
<evidence type="ECO:0000256" key="1">
    <source>
        <dbReference type="SAM" id="MobiDB-lite"/>
    </source>
</evidence>
<feature type="compositionally biased region" description="Pro residues" evidence="1">
    <location>
        <begin position="1"/>
        <end position="14"/>
    </location>
</feature>
<name>A0AAN7VZC8_9PEZI</name>
<accession>A0AAN7VZC8</accession>
<sequence length="286" mass="31554">MDAPTPLPPSPPPQQHADDDEQAASIDALVDAMSALQISLPPLLRLAPELRNAIYDYLRVPTHTDVTLTATVYRDCQTGHYSIAFTTHASPVSSVCSMLRDEFPTDLFYSTNVFLFTPVFTDTRVLDPFIVGRRDKVSKIKSIKIYTELVISGVGGRRRQAGPPPIAAILKLDAADDGTITVHHGIDPNDAAFVQADTICCCDITSFASYGTTTYDGSLMELVSYLLHWADDFAAYPGVPETCRRCGQYKASLPAAPEAIETNRPEKKKRTRKGRVNWFQRLQNGF</sequence>
<comment type="caution">
    <text evidence="2">The sequence shown here is derived from an EMBL/GenBank/DDBJ whole genome shotgun (WGS) entry which is preliminary data.</text>
</comment>
<protein>
    <submittedName>
        <fullName evidence="2">Uncharacterized protein</fullName>
    </submittedName>
</protein>
<proteinExistence type="predicted"/>
<dbReference type="Proteomes" id="UP001310594">
    <property type="component" value="Unassembled WGS sequence"/>
</dbReference>